<evidence type="ECO:0000313" key="2">
    <source>
        <dbReference type="Proteomes" id="UP001140973"/>
    </source>
</evidence>
<gene>
    <name evidence="1" type="ORF">L9W73_16980</name>
</gene>
<dbReference type="AlphaFoldDB" id="A0A9X4FIP7"/>
<protein>
    <submittedName>
        <fullName evidence="1">FMN-binding negative transcriptional regulator</fullName>
    </submittedName>
</protein>
<dbReference type="SUPFAM" id="SSF50475">
    <property type="entry name" value="FMN-binding split barrel"/>
    <property type="match status" value="1"/>
</dbReference>
<name>A0A9X4FIP7_9VIBR</name>
<organism evidence="1 2">
    <name type="scientific">Vibrio aestuarianus</name>
    <dbReference type="NCBI Taxonomy" id="28171"/>
    <lineage>
        <taxon>Bacteria</taxon>
        <taxon>Pseudomonadati</taxon>
        <taxon>Pseudomonadota</taxon>
        <taxon>Gammaproteobacteria</taxon>
        <taxon>Vibrionales</taxon>
        <taxon>Vibrionaceae</taxon>
        <taxon>Vibrio</taxon>
    </lineage>
</organism>
<dbReference type="PANTHER" id="PTHR35802:SF1">
    <property type="entry name" value="PROTEASE SYNTHASE AND SPORULATION PROTEIN PAI 2"/>
    <property type="match status" value="1"/>
</dbReference>
<dbReference type="InterPro" id="IPR007396">
    <property type="entry name" value="TR_PAI2-type"/>
</dbReference>
<comment type="caution">
    <text evidence="1">The sequence shown here is derived from an EMBL/GenBank/DDBJ whole genome shotgun (WGS) entry which is preliminary data.</text>
</comment>
<dbReference type="InterPro" id="IPR012349">
    <property type="entry name" value="Split_barrel_FMN-bd"/>
</dbReference>
<dbReference type="PANTHER" id="PTHR35802">
    <property type="entry name" value="PROTEASE SYNTHASE AND SPORULATION PROTEIN PAI 2"/>
    <property type="match status" value="1"/>
</dbReference>
<proteinExistence type="predicted"/>
<dbReference type="EMBL" id="JAKNAP010000113">
    <property type="protein sequence ID" value="MDE1358978.1"/>
    <property type="molecule type" value="Genomic_DNA"/>
</dbReference>
<evidence type="ECO:0000313" key="1">
    <source>
        <dbReference type="EMBL" id="MDE1358978.1"/>
    </source>
</evidence>
<reference evidence="1" key="1">
    <citation type="submission" date="2022-02" db="EMBL/GenBank/DDBJ databases">
        <title>Emergence and expansion in Europe of a Vibrio aestuarianus clonal complex pathogenic for oysters.</title>
        <authorList>
            <person name="Mesnil A."/>
            <person name="Travers M.-A."/>
        </authorList>
    </citation>
    <scope>NUCLEOTIDE SEQUENCE</scope>
    <source>
        <strain evidence="1">151-ITT-15-cp-1</strain>
    </source>
</reference>
<dbReference type="RefSeq" id="WP_274674267.1">
    <property type="nucleotide sequence ID" value="NZ_JAKNAP010000113.1"/>
</dbReference>
<dbReference type="Pfam" id="PF04299">
    <property type="entry name" value="FMN_bind_2"/>
    <property type="match status" value="1"/>
</dbReference>
<dbReference type="PIRSF" id="PIRSF010372">
    <property type="entry name" value="PaiB"/>
    <property type="match status" value="1"/>
</dbReference>
<dbReference type="Proteomes" id="UP001140973">
    <property type="component" value="Unassembled WGS sequence"/>
</dbReference>
<sequence>MYIPAKFKQENIEELVAIMQQYPFATLVANSSDGIEVTHLPVLLEQSDGELVLKAHVAKANKIWEKVESDSDIIVIFNGPNCYISPNYYPTKAENGKAVPTWNYVVVHAKGKVSYSHNPEWIYSVIDKLTTEHESTLDNPWYVADAPEGFIDKMLPAIVGLEIKISSITGKWKLSQNQPEVNKQGVIRGLDALRDDTSTTMAAMVRDQL</sequence>
<accession>A0A9X4FIP7</accession>
<dbReference type="Gene3D" id="2.30.110.10">
    <property type="entry name" value="Electron Transport, Fmn-binding Protein, Chain A"/>
    <property type="match status" value="1"/>
</dbReference>